<evidence type="ECO:0000313" key="2">
    <source>
        <dbReference type="EMBL" id="JAI24779.1"/>
    </source>
</evidence>
<keyword evidence="1" id="KW-0472">Membrane</keyword>
<dbReference type="EMBL" id="GDHF01027535">
    <property type="protein sequence ID" value="JAI24779.1"/>
    <property type="molecule type" value="Transcribed_RNA"/>
</dbReference>
<evidence type="ECO:0008006" key="3">
    <source>
        <dbReference type="Google" id="ProtNLM"/>
    </source>
</evidence>
<dbReference type="PANTHER" id="PTHR33053:SF25">
    <property type="entry name" value="TRANSPOSASE DOMAIN-CONTAINING PROTEIN"/>
    <property type="match status" value="1"/>
</dbReference>
<feature type="transmembrane region" description="Helical" evidence="1">
    <location>
        <begin position="456"/>
        <end position="480"/>
    </location>
</feature>
<name>A0A0K8UDS1_BACLA</name>
<dbReference type="AlphaFoldDB" id="A0A0K8UDS1"/>
<reference evidence="2" key="1">
    <citation type="submission" date="2015-06" db="EMBL/GenBank/DDBJ databases">
        <authorList>
            <person name="Hoefler B.C."/>
            <person name="Straight P.D."/>
        </authorList>
    </citation>
    <scope>NUCLEOTIDE SEQUENCE</scope>
</reference>
<organism evidence="2">
    <name type="scientific">Bactrocera latifrons</name>
    <name type="common">Malaysian fruit fly</name>
    <name type="synonym">Chaetodacus latifrons</name>
    <dbReference type="NCBI Taxonomy" id="174628"/>
    <lineage>
        <taxon>Eukaryota</taxon>
        <taxon>Metazoa</taxon>
        <taxon>Ecdysozoa</taxon>
        <taxon>Arthropoda</taxon>
        <taxon>Hexapoda</taxon>
        <taxon>Insecta</taxon>
        <taxon>Pterygota</taxon>
        <taxon>Neoptera</taxon>
        <taxon>Endopterygota</taxon>
        <taxon>Diptera</taxon>
        <taxon>Brachycera</taxon>
        <taxon>Muscomorpha</taxon>
        <taxon>Tephritoidea</taxon>
        <taxon>Tephritidae</taxon>
        <taxon>Bactrocera</taxon>
        <taxon>Bactrocera</taxon>
    </lineage>
</organism>
<protein>
    <recommendedName>
        <fullName evidence="3">Transposase domain-containing protein</fullName>
    </recommendedName>
</protein>
<keyword evidence="1" id="KW-1133">Transmembrane helix</keyword>
<accession>A0A0K8UDS1</accession>
<gene>
    <name evidence="2" type="ORF">c1_g3_i15</name>
</gene>
<proteinExistence type="predicted"/>
<evidence type="ECO:0000256" key="1">
    <source>
        <dbReference type="SAM" id="Phobius"/>
    </source>
</evidence>
<sequence length="497" mass="57669">MQLWPILLRVVNVQNVSVFATGIYVGNSKPNSIDEFLNEFIEEVSDLQTNGFEFVCDAPAKAFLCGIPGHTSRHGCAKCNQVGRKKDGVLTYSTKAGVTVSNRDFLDRKYPNKHLSLFKENLSPLEKININMISQDPLDVMHLIDLGDMRKFILRVINNKSNYKFKKETKLYLSKKIVALSSYITREFVRKPRTVDEIANWKAIEFRMFLFYYGIYVLKDELPGDVYYEFLLLHCACRLLFCPKNYNSNIDVAGNMLKLFVENFAVVFGENSISYNVHSLLHISEDVKELGIPSSYSAYSFENHLQILKSYVKKPTQILQQIHNMMKHEEIVVAPKFTGFKIKNNIIVSFNFKEFLLSNKSPNSYCSVKPFQYIRIEEFKDINSKVIKGNRFLHLESYFAEPIDSYTMGICTADHILSSDIEEFSLDDVEYKLMCIPLLEKVLLIPMLHTCMLPSFIVIVNFLSFFLWKQLLIFLFFLSISKNMEQQIPKRRPQQFQ</sequence>
<dbReference type="PANTHER" id="PTHR33053">
    <property type="entry name" value="PROTEIN, PUTATIVE-RELATED"/>
    <property type="match status" value="1"/>
</dbReference>
<keyword evidence="1" id="KW-0812">Transmembrane</keyword>